<dbReference type="InterPro" id="IPR013520">
    <property type="entry name" value="Ribonucl_H"/>
</dbReference>
<dbReference type="RefSeq" id="WP_096882859.1">
    <property type="nucleotide sequence ID" value="NZ_CP023482.1"/>
</dbReference>
<evidence type="ECO:0000313" key="4">
    <source>
        <dbReference type="Proteomes" id="UP000815698"/>
    </source>
</evidence>
<dbReference type="Gene3D" id="3.30.420.10">
    <property type="entry name" value="Ribonuclease H-like superfamily/Ribonuclease H"/>
    <property type="match status" value="1"/>
</dbReference>
<feature type="region of interest" description="Disordered" evidence="1">
    <location>
        <begin position="358"/>
        <end position="387"/>
    </location>
</feature>
<feature type="domain" description="GIY-YIG" evidence="2">
    <location>
        <begin position="216"/>
        <end position="294"/>
    </location>
</feature>
<gene>
    <name evidence="3" type="ORF">COP05_04880</name>
</gene>
<dbReference type="Pfam" id="PF01541">
    <property type="entry name" value="GIY-YIG"/>
    <property type="match status" value="1"/>
</dbReference>
<dbReference type="InterPro" id="IPR006054">
    <property type="entry name" value="DnaQ"/>
</dbReference>
<dbReference type="Pfam" id="PF00929">
    <property type="entry name" value="RNase_T"/>
    <property type="match status" value="1"/>
</dbReference>
<dbReference type="InterPro" id="IPR012337">
    <property type="entry name" value="RNaseH-like_sf"/>
</dbReference>
<evidence type="ECO:0000259" key="2">
    <source>
        <dbReference type="PROSITE" id="PS50164"/>
    </source>
</evidence>
<dbReference type="Gene3D" id="3.40.1440.10">
    <property type="entry name" value="GIY-YIG endonuclease"/>
    <property type="match status" value="1"/>
</dbReference>
<organism evidence="3 4">
    <name type="scientific">Dermabacter jinjuensis</name>
    <dbReference type="NCBI Taxonomy" id="1667168"/>
    <lineage>
        <taxon>Bacteria</taxon>
        <taxon>Bacillati</taxon>
        <taxon>Actinomycetota</taxon>
        <taxon>Actinomycetes</taxon>
        <taxon>Micrococcales</taxon>
        <taxon>Dermabacteraceae</taxon>
        <taxon>Dermabacter</taxon>
    </lineage>
</organism>
<dbReference type="SMART" id="SM00465">
    <property type="entry name" value="GIYc"/>
    <property type="match status" value="1"/>
</dbReference>
<dbReference type="NCBIfam" id="NF005907">
    <property type="entry name" value="PRK07883.1-5"/>
    <property type="match status" value="1"/>
</dbReference>
<dbReference type="InterPro" id="IPR036397">
    <property type="entry name" value="RNaseH_sf"/>
</dbReference>
<dbReference type="PROSITE" id="PS50164">
    <property type="entry name" value="GIY_YIG"/>
    <property type="match status" value="1"/>
</dbReference>
<evidence type="ECO:0000256" key="1">
    <source>
        <dbReference type="SAM" id="MobiDB-lite"/>
    </source>
</evidence>
<name>A0ABN5DMR6_9MICO</name>
<proteinExistence type="predicted"/>
<dbReference type="SUPFAM" id="SSF53098">
    <property type="entry name" value="Ribonuclease H-like"/>
    <property type="match status" value="1"/>
</dbReference>
<evidence type="ECO:0000313" key="3">
    <source>
        <dbReference type="EMBL" id="ATH96495.1"/>
    </source>
</evidence>
<accession>A0ABN5DMR6</accession>
<feature type="compositionally biased region" description="Low complexity" evidence="1">
    <location>
        <begin position="358"/>
        <end position="369"/>
    </location>
</feature>
<dbReference type="InterPro" id="IPR000305">
    <property type="entry name" value="GIY-YIG_endonuc"/>
</dbReference>
<dbReference type="InterPro" id="IPR047296">
    <property type="entry name" value="GIY-YIG_UvrC_Cho"/>
</dbReference>
<keyword evidence="4" id="KW-1185">Reference proteome</keyword>
<dbReference type="PANTHER" id="PTHR30231:SF41">
    <property type="entry name" value="DNA POLYMERASE III SUBUNIT EPSILON"/>
    <property type="match status" value="1"/>
</dbReference>
<protein>
    <submittedName>
        <fullName evidence="3">DNA polymerase III subunit epsilon</fullName>
    </submittedName>
</protein>
<dbReference type="Proteomes" id="UP000815698">
    <property type="component" value="Chromosome"/>
</dbReference>
<dbReference type="SMART" id="SM00479">
    <property type="entry name" value="EXOIII"/>
    <property type="match status" value="1"/>
</dbReference>
<dbReference type="CDD" id="cd06127">
    <property type="entry name" value="DEDDh"/>
    <property type="match status" value="1"/>
</dbReference>
<dbReference type="SUPFAM" id="SSF82771">
    <property type="entry name" value="GIY-YIG endonuclease"/>
    <property type="match status" value="1"/>
</dbReference>
<dbReference type="CDD" id="cd10434">
    <property type="entry name" value="GIY-YIG_UvrC_Cho"/>
    <property type="match status" value="1"/>
</dbReference>
<sequence>MQRAFEDLGPELIDVEFVVVDLETTGTNTELDAITEIGAVRVVGGEVVEEFQTFINPERPIPAYIAALTGISDHMVRDAPSAEAAIPAFLEFARTSVLVAHNARFDIGFLKAAALQLDYRWPPFEVVDTLTLARRVFGRDEVKNHKLSTLAGAVGATTVPNHRALSDARATVDVLHEIIARLSAGGASHLSDLTSNGKKASPAQIRKRHLAADIPPVPGVYSFVDANGSTLYIGKSGNLRSRVRTYFSPNETRRAVLDIIPVTERIDIVQCSSDAEAAIRELRAIASERPIANRQGIRPSKSNWLRVTHDGLRLARTVKSETSLHAYIGPLRSRHDVEPIRSLVYAALTAAIGAEEENAGAAEGRTGTESPTVPREPSAAAGGLPVPPVHGPTFVAEPSEPVRSSASFHARMHRALTEDPSDVFEYAAKKMRALVGRGLYENAEALRTRVELFTDAARRAARLRSIAEVPLLVAARKISCHDASAESPWQWEVLAVRHGRLGAARTMPAWSDPLSAIEALARESEAEAALRAPLCFGYHHEAELILEWLAKPGIRIVHVDGEWSMPSTARFTIEEFQRVFRRSARR</sequence>
<dbReference type="InterPro" id="IPR035901">
    <property type="entry name" value="GIY-YIG_endonuc_sf"/>
</dbReference>
<dbReference type="NCBIfam" id="TIGR00573">
    <property type="entry name" value="dnaq"/>
    <property type="match status" value="1"/>
</dbReference>
<dbReference type="PANTHER" id="PTHR30231">
    <property type="entry name" value="DNA POLYMERASE III SUBUNIT EPSILON"/>
    <property type="match status" value="1"/>
</dbReference>
<reference evidence="3 4" key="1">
    <citation type="journal article" date="2016" name="Int. J. Syst. Evol. Microbiol.">
        <title>Dermabacter jinjuensis sp. nov., a novel species of the genus Dermabacter isolated from a clinical specimen.</title>
        <authorList>
            <person name="Park Y.K."/>
            <person name="Lee K.M."/>
            <person name="Lee W.K."/>
            <person name="Cho M.J."/>
            <person name="Lee H.S."/>
            <person name="Cho Y.G."/>
            <person name="Lee Y.C."/>
            <person name="Lee W.K."/>
            <person name="Seong W.K."/>
            <person name="Hwang K.J."/>
        </authorList>
    </citation>
    <scope>NUCLEOTIDE SEQUENCE [LARGE SCALE GENOMIC DNA]</scope>
    <source>
        <strain evidence="3 4">32T</strain>
    </source>
</reference>
<dbReference type="EMBL" id="CP023482">
    <property type="protein sequence ID" value="ATH96495.1"/>
    <property type="molecule type" value="Genomic_DNA"/>
</dbReference>